<organism evidence="2 3">
    <name type="scientific">Diaporthe helianthi</name>
    <dbReference type="NCBI Taxonomy" id="158607"/>
    <lineage>
        <taxon>Eukaryota</taxon>
        <taxon>Fungi</taxon>
        <taxon>Dikarya</taxon>
        <taxon>Ascomycota</taxon>
        <taxon>Pezizomycotina</taxon>
        <taxon>Sordariomycetes</taxon>
        <taxon>Sordariomycetidae</taxon>
        <taxon>Diaporthales</taxon>
        <taxon>Diaporthaceae</taxon>
        <taxon>Diaporthe</taxon>
    </lineage>
</organism>
<dbReference type="InterPro" id="IPR002227">
    <property type="entry name" value="Tyrosinase_Cu-bd"/>
</dbReference>
<dbReference type="OrthoDB" id="6132182at2759"/>
<accession>A0A2P5HG99</accession>
<dbReference type="Pfam" id="PF00264">
    <property type="entry name" value="Tyrosinase"/>
    <property type="match status" value="1"/>
</dbReference>
<evidence type="ECO:0000313" key="2">
    <source>
        <dbReference type="EMBL" id="POS69272.1"/>
    </source>
</evidence>
<dbReference type="InterPro" id="IPR008922">
    <property type="entry name" value="Di-copper_centre_dom_sf"/>
</dbReference>
<feature type="domain" description="Tyrosinase copper-binding" evidence="1">
    <location>
        <begin position="62"/>
        <end position="191"/>
    </location>
</feature>
<reference evidence="2" key="1">
    <citation type="submission" date="2017-09" db="EMBL/GenBank/DDBJ databases">
        <title>Polyketide synthases of a Diaporthe helianthi virulent isolate.</title>
        <authorList>
            <person name="Baroncelli R."/>
        </authorList>
    </citation>
    <scope>NUCLEOTIDE SEQUENCE [LARGE SCALE GENOMIC DNA]</scope>
    <source>
        <strain evidence="2">7/96</strain>
    </source>
</reference>
<dbReference type="AlphaFoldDB" id="A0A2P5HG99"/>
<keyword evidence="3" id="KW-1185">Reference proteome</keyword>
<dbReference type="GO" id="GO:0016491">
    <property type="term" value="F:oxidoreductase activity"/>
    <property type="evidence" value="ECO:0007669"/>
    <property type="project" value="InterPro"/>
</dbReference>
<dbReference type="InParanoid" id="A0A2P5HG99"/>
<comment type="caution">
    <text evidence="2">The sequence shown here is derived from an EMBL/GenBank/DDBJ whole genome shotgun (WGS) entry which is preliminary data.</text>
</comment>
<name>A0A2P5HG99_DIAHE</name>
<dbReference type="SUPFAM" id="SSF48056">
    <property type="entry name" value="Di-copper centre-containing domain"/>
    <property type="match status" value="1"/>
</dbReference>
<dbReference type="Proteomes" id="UP000094444">
    <property type="component" value="Unassembled WGS sequence"/>
</dbReference>
<gene>
    <name evidence="2" type="ORF">DHEL01_v212334</name>
</gene>
<proteinExistence type="predicted"/>
<dbReference type="Gene3D" id="1.10.1280.10">
    <property type="entry name" value="Di-copper center containing domain from catechol oxidase"/>
    <property type="match status" value="1"/>
</dbReference>
<dbReference type="EMBL" id="MAVT02002462">
    <property type="protein sequence ID" value="POS69272.1"/>
    <property type="molecule type" value="Genomic_DNA"/>
</dbReference>
<evidence type="ECO:0000259" key="1">
    <source>
        <dbReference type="Pfam" id="PF00264"/>
    </source>
</evidence>
<evidence type="ECO:0000313" key="3">
    <source>
        <dbReference type="Proteomes" id="UP000094444"/>
    </source>
</evidence>
<sequence length="196" mass="21335">MIFRGSTAILGSGPTTPHLSCPGIDGFYNYTKKLCGKSADTRGILCESASQNHELYAASDIHHTSRYWDWTLDWEDFTKSPVFDIHHGFGGDGAADPSDGNNCTTGAGCVQDGPLAGYKVQWCNGIEQPHCLSRNFTSEVSSLATSTRLSWAATDEFRGKSTYNDFNRALQIYTHNAIPQSVRGDFGSLDAPSGKR</sequence>
<protein>
    <recommendedName>
        <fullName evidence="1">Tyrosinase copper-binding domain-containing protein</fullName>
    </recommendedName>
</protein>